<sequence length="234" mass="25572">MPELIAAEEQSPQLALKIGLRDEATFENFCPRPSLAAVLDSMTRPAAEPLQFLHGAAGEGKSHLLQALCHATAGALYLPLAELRGAHPGALLENLETAALLALDNLEHIAGDGEWEEALFHLMNRARAAQCPLWVAARSPAMDLGIELPDLRSRLGGGVTWAMTPANDEEMRRILQFRAERRGLAMPDAVASYLCARETRALGDLMDTLNRLDNASLQRQRPLTVPLVREVMGW</sequence>
<dbReference type="Gene3D" id="3.40.50.300">
    <property type="entry name" value="P-loop containing nucleotide triphosphate hydrolases"/>
    <property type="match status" value="1"/>
</dbReference>
<name>A4ACL3_9GAMM</name>
<proteinExistence type="predicted"/>
<dbReference type="EMBL" id="AAOA02000005">
    <property type="protein sequence ID" value="EAQ96227.1"/>
    <property type="molecule type" value="Genomic_DNA"/>
</dbReference>
<evidence type="ECO:0000259" key="1">
    <source>
        <dbReference type="Pfam" id="PF22688"/>
    </source>
</evidence>
<dbReference type="STRING" id="314285.KT71_19218"/>
<comment type="caution">
    <text evidence="2">The sequence shown here is derived from an EMBL/GenBank/DDBJ whole genome shotgun (WGS) entry which is preliminary data.</text>
</comment>
<dbReference type="Gene3D" id="1.10.8.60">
    <property type="match status" value="1"/>
</dbReference>
<keyword evidence="3" id="KW-1185">Reference proteome</keyword>
<dbReference type="GO" id="GO:0032297">
    <property type="term" value="P:negative regulation of DNA-templated DNA replication initiation"/>
    <property type="evidence" value="ECO:0007669"/>
    <property type="project" value="InterPro"/>
</dbReference>
<dbReference type="PANTHER" id="PTHR30050">
    <property type="entry name" value="CHROMOSOMAL REPLICATION INITIATOR PROTEIN DNAA"/>
    <property type="match status" value="1"/>
</dbReference>
<dbReference type="InterPro" id="IPR017788">
    <property type="entry name" value="Hda"/>
</dbReference>
<evidence type="ECO:0000313" key="3">
    <source>
        <dbReference type="Proteomes" id="UP000019205"/>
    </source>
</evidence>
<dbReference type="InterPro" id="IPR027417">
    <property type="entry name" value="P-loop_NTPase"/>
</dbReference>
<reference evidence="2 3" key="2">
    <citation type="journal article" date="2009" name="PLoS ONE">
        <title>The photosynthetic apparatus and its regulation in the aerobic gammaproteobacterium Congregibacter litoralis gen. nov., sp. nov.</title>
        <authorList>
            <person name="Spring S."/>
            <person name="Lunsdorf H."/>
            <person name="Fuchs B.M."/>
            <person name="Tindall B.J."/>
        </authorList>
    </citation>
    <scope>NUCLEOTIDE SEQUENCE [LARGE SCALE GENOMIC DNA]</scope>
    <source>
        <strain evidence="2">KT71</strain>
    </source>
</reference>
<dbReference type="PANTHER" id="PTHR30050:SF5">
    <property type="entry name" value="DNAA REGULATORY INACTIVATOR HDA"/>
    <property type="match status" value="1"/>
</dbReference>
<dbReference type="HOGENOM" id="CLU_072265_1_1_6"/>
<dbReference type="OrthoDB" id="9784878at2"/>
<dbReference type="Pfam" id="PF22688">
    <property type="entry name" value="Hda_lid"/>
    <property type="match status" value="1"/>
</dbReference>
<accession>A4ACL3</accession>
<reference evidence="2 3" key="1">
    <citation type="journal article" date="2007" name="Proc. Natl. Acad. Sci. U.S.A.">
        <title>Characterization of a marine gammaproteobacterium capable of aerobic anoxygenic photosynthesis.</title>
        <authorList>
            <person name="Fuchs B.M."/>
            <person name="Spring S."/>
            <person name="Teeling H."/>
            <person name="Quast C."/>
            <person name="Wulf J."/>
            <person name="Schattenhofer M."/>
            <person name="Yan S."/>
            <person name="Ferriera S."/>
            <person name="Johnson J."/>
            <person name="Glockner F.O."/>
            <person name="Amann R."/>
        </authorList>
    </citation>
    <scope>NUCLEOTIDE SEQUENCE [LARGE SCALE GENOMIC DNA]</scope>
    <source>
        <strain evidence="2">KT71</strain>
    </source>
</reference>
<evidence type="ECO:0000313" key="2">
    <source>
        <dbReference type="EMBL" id="EAQ96227.1"/>
    </source>
</evidence>
<dbReference type="GO" id="GO:0006270">
    <property type="term" value="P:DNA replication initiation"/>
    <property type="evidence" value="ECO:0007669"/>
    <property type="project" value="TreeGrafter"/>
</dbReference>
<feature type="domain" description="Hda lid" evidence="1">
    <location>
        <begin position="168"/>
        <end position="232"/>
    </location>
</feature>
<dbReference type="AlphaFoldDB" id="A4ACL3"/>
<dbReference type="eggNOG" id="COG0593">
    <property type="taxonomic scope" value="Bacteria"/>
</dbReference>
<gene>
    <name evidence="2" type="ORF">KT71_19218</name>
</gene>
<dbReference type="InterPro" id="IPR055199">
    <property type="entry name" value="Hda_lid"/>
</dbReference>
<dbReference type="NCBIfam" id="TIGR03420">
    <property type="entry name" value="DnaA_homol_Hda"/>
    <property type="match status" value="1"/>
</dbReference>
<organism evidence="2 3">
    <name type="scientific">Congregibacter litoralis KT71</name>
    <dbReference type="NCBI Taxonomy" id="314285"/>
    <lineage>
        <taxon>Bacteria</taxon>
        <taxon>Pseudomonadati</taxon>
        <taxon>Pseudomonadota</taxon>
        <taxon>Gammaproteobacteria</taxon>
        <taxon>Cellvibrionales</taxon>
        <taxon>Halieaceae</taxon>
        <taxon>Congregibacter</taxon>
    </lineage>
</organism>
<dbReference type="SUPFAM" id="SSF52540">
    <property type="entry name" value="P-loop containing nucleoside triphosphate hydrolases"/>
    <property type="match status" value="1"/>
</dbReference>
<dbReference type="RefSeq" id="WP_008296282.1">
    <property type="nucleotide sequence ID" value="NZ_CM002299.1"/>
</dbReference>
<dbReference type="Proteomes" id="UP000019205">
    <property type="component" value="Chromosome"/>
</dbReference>
<protein>
    <submittedName>
        <fullName evidence="2">Regulatory inactivation of DnaA Hda protein</fullName>
    </submittedName>
</protein>